<proteinExistence type="predicted"/>
<gene>
    <name evidence="1" type="ORF">DSM112329_05388</name>
</gene>
<dbReference type="AlphaFoldDB" id="A0AAU7B389"/>
<dbReference type="RefSeq" id="WP_354699667.1">
    <property type="nucleotide sequence ID" value="NZ_CP114014.1"/>
</dbReference>
<evidence type="ECO:0000313" key="1">
    <source>
        <dbReference type="EMBL" id="XAY08487.1"/>
    </source>
</evidence>
<organism evidence="1">
    <name type="scientific">Paraconexibacter sp. AEG42_29</name>
    <dbReference type="NCBI Taxonomy" id="2997339"/>
    <lineage>
        <taxon>Bacteria</taxon>
        <taxon>Bacillati</taxon>
        <taxon>Actinomycetota</taxon>
        <taxon>Thermoleophilia</taxon>
        <taxon>Solirubrobacterales</taxon>
        <taxon>Paraconexibacteraceae</taxon>
        <taxon>Paraconexibacter</taxon>
    </lineage>
</organism>
<dbReference type="EMBL" id="CP114014">
    <property type="protein sequence ID" value="XAY08487.1"/>
    <property type="molecule type" value="Genomic_DNA"/>
</dbReference>
<protein>
    <recommendedName>
        <fullName evidence="2">MarR family transcriptional regulator</fullName>
    </recommendedName>
</protein>
<sequence>MNVPVMQALRLKGMGTPDVLAAATGLDEGAVTAALTELLAADDVAERNGRFRVTREGRDRLDVALAEEREAVDRAAVTALYEEFTPLNSGFKELVHRWQLRDGQPNDHADAAYDAGVLADLDALHDRFEPLLGRVAGIVPRLSPYPGRFHAALTRVRAGESEWFLRPMIDSYHTVWFELHEDLIGLAGLTRLEEAAAGRAE</sequence>
<accession>A0AAU7B389</accession>
<dbReference type="KEGG" id="parq:DSM112329_05388"/>
<evidence type="ECO:0008006" key="2">
    <source>
        <dbReference type="Google" id="ProtNLM"/>
    </source>
</evidence>
<name>A0AAU7B389_9ACTN</name>
<reference evidence="1" key="1">
    <citation type="submission" date="2022-12" db="EMBL/GenBank/DDBJ databases">
        <title>Paraconexibacter alkalitolerans sp. nov. and Baekduia alba sp. nov., isolated from soil and emended description of the genera Paraconexibacter (Chun et al., 2020) and Baekduia (An et al., 2020).</title>
        <authorList>
            <person name="Vieira S."/>
            <person name="Huber K.J."/>
            <person name="Geppert A."/>
            <person name="Wolf J."/>
            <person name="Neumann-Schaal M."/>
            <person name="Muesken M."/>
            <person name="Overmann J."/>
        </authorList>
    </citation>
    <scope>NUCLEOTIDE SEQUENCE</scope>
    <source>
        <strain evidence="1">AEG42_29</strain>
    </source>
</reference>